<dbReference type="RefSeq" id="WP_284062480.1">
    <property type="nucleotide sequence ID" value="NZ_CP126158.1"/>
</dbReference>
<reference evidence="1 2" key="1">
    <citation type="journal article" date="2019" name="Int. J. Syst. Evol. Microbiol.">
        <title>The Global Catalogue of Microorganisms (GCM) 10K type strain sequencing project: providing services to taxonomists for standard genome sequencing and annotation.</title>
        <authorList>
            <consortium name="The Broad Institute Genomics Platform"/>
            <consortium name="The Broad Institute Genome Sequencing Center for Infectious Disease"/>
            <person name="Wu L."/>
            <person name="Ma J."/>
        </authorList>
    </citation>
    <scope>NUCLEOTIDE SEQUENCE [LARGE SCALE GENOMIC DNA]</scope>
    <source>
        <strain evidence="1 2">SYNS20</strain>
    </source>
</reference>
<sequence>MSGEVLERSAGAIHADAGSLARAAATAGGVHVALVADRSVDEWHRAVEAAGTSPPSRSILVRVDETVRGGAVAASPVSGGRPIGGGVVVGAAEAPLSDPAEYLETVLADLGADLDAGGTVVVDDVGALVPDDADVDSVVSEFVDATRAAGVELHVALTAGGDSAPDHDSATDGSRAIGENETHEDHVYGGSDAVEPPAVGDAPAAALSTLSRRLAPVDDDAERLLTERLIAHLRRSDPTNFGYLRHHWREARRGLTAVEMTYPQSKQIHASIPDPETTPRTLGAALQGLVTLGTLDVWGDTVAANRYDLTRYDPGRVDAIGSALDAV</sequence>
<dbReference type="Proteomes" id="UP001596443">
    <property type="component" value="Unassembled WGS sequence"/>
</dbReference>
<comment type="caution">
    <text evidence="1">The sequence shown here is derived from an EMBL/GenBank/DDBJ whole genome shotgun (WGS) entry which is preliminary data.</text>
</comment>
<dbReference type="GeneID" id="81208685"/>
<dbReference type="AlphaFoldDB" id="A0ABD5T8A0"/>
<keyword evidence="2" id="KW-1185">Reference proteome</keyword>
<dbReference type="EMBL" id="JBHSWX010000012">
    <property type="protein sequence ID" value="MFC6785640.1"/>
    <property type="molecule type" value="Genomic_DNA"/>
</dbReference>
<evidence type="ECO:0000313" key="2">
    <source>
        <dbReference type="Proteomes" id="UP001596443"/>
    </source>
</evidence>
<gene>
    <name evidence="1" type="ORF">ACFQFD_06520</name>
</gene>
<evidence type="ECO:0000313" key="1">
    <source>
        <dbReference type="EMBL" id="MFC6785640.1"/>
    </source>
</evidence>
<accession>A0ABD5T8A0</accession>
<proteinExistence type="predicted"/>
<organism evidence="1 2">
    <name type="scientific">Halobaculum halobium</name>
    <dbReference type="NCBI Taxonomy" id="3032281"/>
    <lineage>
        <taxon>Archaea</taxon>
        <taxon>Methanobacteriati</taxon>
        <taxon>Methanobacteriota</taxon>
        <taxon>Stenosarchaea group</taxon>
        <taxon>Halobacteria</taxon>
        <taxon>Halobacteriales</taxon>
        <taxon>Haloferacaceae</taxon>
        <taxon>Halobaculum</taxon>
    </lineage>
</organism>
<protein>
    <submittedName>
        <fullName evidence="1">Uncharacterized protein</fullName>
    </submittedName>
</protein>
<name>A0ABD5T8A0_9EURY</name>